<protein>
    <submittedName>
        <fullName evidence="2">Uncharacterized protein</fullName>
    </submittedName>
</protein>
<evidence type="ECO:0000313" key="2">
    <source>
        <dbReference type="EMBL" id="CEM30397.1"/>
    </source>
</evidence>
<accession>A0A0G4GKC6</accession>
<feature type="compositionally biased region" description="Basic and acidic residues" evidence="1">
    <location>
        <begin position="1"/>
        <end position="12"/>
    </location>
</feature>
<gene>
    <name evidence="2" type="ORF">Cvel_22289</name>
</gene>
<name>A0A0G4GKC6_9ALVE</name>
<proteinExistence type="predicted"/>
<dbReference type="AlphaFoldDB" id="A0A0G4GKC6"/>
<evidence type="ECO:0000256" key="1">
    <source>
        <dbReference type="SAM" id="MobiDB-lite"/>
    </source>
</evidence>
<dbReference type="EMBL" id="CDMZ01001299">
    <property type="protein sequence ID" value="CEM30397.1"/>
    <property type="molecule type" value="Genomic_DNA"/>
</dbReference>
<feature type="region of interest" description="Disordered" evidence="1">
    <location>
        <begin position="1"/>
        <end position="38"/>
    </location>
</feature>
<reference evidence="2" key="1">
    <citation type="submission" date="2014-11" db="EMBL/GenBank/DDBJ databases">
        <authorList>
            <person name="Otto D Thomas"/>
            <person name="Naeem Raeece"/>
        </authorList>
    </citation>
    <scope>NUCLEOTIDE SEQUENCE</scope>
</reference>
<organism evidence="2">
    <name type="scientific">Chromera velia CCMP2878</name>
    <dbReference type="NCBI Taxonomy" id="1169474"/>
    <lineage>
        <taxon>Eukaryota</taxon>
        <taxon>Sar</taxon>
        <taxon>Alveolata</taxon>
        <taxon>Colpodellida</taxon>
        <taxon>Chromeraceae</taxon>
        <taxon>Chromera</taxon>
    </lineage>
</organism>
<dbReference type="VEuPathDB" id="CryptoDB:Cvel_22289"/>
<sequence length="133" mass="14326">MSSERVLRESPRPTDWTNKVGHHRRASPPPSPRHSPLLSTPLWHCLRNCKGTCSRAQAPGGRAGGRAAFSLRSSAALSQIKVLKTGPQDQVGDRLELVQQSALEGLKGYADVTVPTSGEFVFLLEAGGAKERT</sequence>